<dbReference type="STRING" id="1314777.A0A164WS88"/>
<feature type="compositionally biased region" description="Polar residues" evidence="1">
    <location>
        <begin position="896"/>
        <end position="916"/>
    </location>
</feature>
<feature type="compositionally biased region" description="Polar residues" evidence="1">
    <location>
        <begin position="928"/>
        <end position="938"/>
    </location>
</feature>
<feature type="transmembrane region" description="Helical" evidence="2">
    <location>
        <begin position="360"/>
        <end position="384"/>
    </location>
</feature>
<evidence type="ECO:0000256" key="1">
    <source>
        <dbReference type="SAM" id="MobiDB-lite"/>
    </source>
</evidence>
<evidence type="ECO:0000313" key="4">
    <source>
        <dbReference type="Proteomes" id="UP000076722"/>
    </source>
</evidence>
<organism evidence="3 4">
    <name type="scientific">Sistotremastrum niveocremeum HHB9708</name>
    <dbReference type="NCBI Taxonomy" id="1314777"/>
    <lineage>
        <taxon>Eukaryota</taxon>
        <taxon>Fungi</taxon>
        <taxon>Dikarya</taxon>
        <taxon>Basidiomycota</taxon>
        <taxon>Agaricomycotina</taxon>
        <taxon>Agaricomycetes</taxon>
        <taxon>Sistotremastrales</taxon>
        <taxon>Sistotremastraceae</taxon>
        <taxon>Sertulicium</taxon>
        <taxon>Sertulicium niveocremeum</taxon>
    </lineage>
</organism>
<keyword evidence="2" id="KW-1133">Transmembrane helix</keyword>
<reference evidence="3 4" key="1">
    <citation type="journal article" date="2016" name="Mol. Biol. Evol.">
        <title>Comparative Genomics of Early-Diverging Mushroom-Forming Fungi Provides Insights into the Origins of Lignocellulose Decay Capabilities.</title>
        <authorList>
            <person name="Nagy L.G."/>
            <person name="Riley R."/>
            <person name="Tritt A."/>
            <person name="Adam C."/>
            <person name="Daum C."/>
            <person name="Floudas D."/>
            <person name="Sun H."/>
            <person name="Yadav J.S."/>
            <person name="Pangilinan J."/>
            <person name="Larsson K.H."/>
            <person name="Matsuura K."/>
            <person name="Barry K."/>
            <person name="Labutti K."/>
            <person name="Kuo R."/>
            <person name="Ohm R.A."/>
            <person name="Bhattacharya S.S."/>
            <person name="Shirouzu T."/>
            <person name="Yoshinaga Y."/>
            <person name="Martin F.M."/>
            <person name="Grigoriev I.V."/>
            <person name="Hibbett D.S."/>
        </authorList>
    </citation>
    <scope>NUCLEOTIDE SEQUENCE [LARGE SCALE GENOMIC DNA]</scope>
    <source>
        <strain evidence="3 4">HHB9708</strain>
    </source>
</reference>
<feature type="compositionally biased region" description="Acidic residues" evidence="1">
    <location>
        <begin position="567"/>
        <end position="614"/>
    </location>
</feature>
<feature type="compositionally biased region" description="Polar residues" evidence="1">
    <location>
        <begin position="680"/>
        <end position="696"/>
    </location>
</feature>
<feature type="compositionally biased region" description="Low complexity" evidence="1">
    <location>
        <begin position="656"/>
        <end position="679"/>
    </location>
</feature>
<dbReference type="EMBL" id="KV419402">
    <property type="protein sequence ID" value="KZS95309.1"/>
    <property type="molecule type" value="Genomic_DNA"/>
</dbReference>
<gene>
    <name evidence="3" type="ORF">SISNIDRAFT_464937</name>
</gene>
<protein>
    <submittedName>
        <fullName evidence="3">Uncharacterized protein</fullName>
    </submittedName>
</protein>
<dbReference type="AlphaFoldDB" id="A0A164WS88"/>
<feature type="compositionally biased region" description="Low complexity" evidence="1">
    <location>
        <begin position="836"/>
        <end position="850"/>
    </location>
</feature>
<dbReference type="Proteomes" id="UP000076722">
    <property type="component" value="Unassembled WGS sequence"/>
</dbReference>
<dbReference type="OrthoDB" id="2575061at2759"/>
<feature type="compositionally biased region" description="Low complexity" evidence="1">
    <location>
        <begin position="861"/>
        <end position="889"/>
    </location>
</feature>
<evidence type="ECO:0000313" key="3">
    <source>
        <dbReference type="EMBL" id="KZS95309.1"/>
    </source>
</evidence>
<sequence>MKRQTHNPGEPKGKQKETSEDEIAPTSRSTSGTWLSYYPSWLPKRPAPPPPHSSAEGADVDSPTTVIGPEPEVEDDDAQHYGRRATPRSVRILTMPSPKSPSREKERQPTDETTVNMPQPRATPGPLTPIPFFGSQPHRPRFNAPGLHLEFLESPSLRSRLRFYLLPLTTFAHIPLQTFFDFNAIFVLFQVSKFPNPDAPGVPGSGKNWAFGAAAYIACWSIWIICVFIVYELIYSFYRRWRTKRPLILPLYTSSPAYNLVSMTSFTNFCFFKYIRRTAFSKETGSLRDGLAETFYFYSQNVPTVVLLLPRAGLSLALLLTFSSANPGLVLLNDQGVSPRDGTFFNASDGALSGYARGVLFANAAWTAWRALVVLISLIGLWIVSGKGFAGICGPRYRWEETDEKRASYYSDAGLDSDALPWAWRERTKDRIQAAYDLCMTSKRRGARSSIPPPAFGDPEKQEQEPPFAGMEQIFSAPGFPSTPAAARRGGVAVDIFDSPVLRSTELSDIIPPVTPPPVRPTAGPSKGPLMQLPYPFTIPSSAVASSAGSDVANVPIPFPSPQLPPGDDESGDIDDDFEGDIDIDFEDDEEEEEGELQDDEVEVEEGYLDEGAEEVERRESGSLSSLGKPVPSRYPFAYRGSAPRQGPSSRGGSVASRGTRASHSTSSRSRMSAASKSTGNGETSDSRGSAASVPSLSIMPPPPVAEGSRRRRRAGTVPSIPSSPIPEIPRSRTHTIGGTSSASRSGPGSTGTFGSLQPEPQLVYESANEEEGSMEGSLEGSQEAAERDDNVGLLTSSPHSSRRPSLAALRHHASNISQRLSTHTRSRSNSRHSGSRSVSISTSGSSGVNMRSRAQSLVQTVTTGVGAAAARSSSEMSAGRRSRASSAGLSPVESHYSSPLSQGQGRSSEETNPNYTFGRPLPWIRTGGSQEESSTVPQRPEQERQRYLSQVSTASRPPPSEPITIPTPASGQPPWEARLPTPTESEATELQRTPSETSVPAAALQRTQGTAPQGISPAPLSFVTQPASISAMTTDTSSRSAGTSTWAGLGRYYPDQSSTQPR</sequence>
<feature type="region of interest" description="Disordered" evidence="1">
    <location>
        <begin position="554"/>
        <end position="1063"/>
    </location>
</feature>
<feature type="transmembrane region" description="Helical" evidence="2">
    <location>
        <begin position="209"/>
        <end position="235"/>
    </location>
</feature>
<keyword evidence="2" id="KW-0472">Membrane</keyword>
<feature type="compositionally biased region" description="Low complexity" evidence="1">
    <location>
        <begin position="775"/>
        <end position="784"/>
    </location>
</feature>
<feature type="compositionally biased region" description="Polar residues" evidence="1">
    <location>
        <begin position="1023"/>
        <end position="1047"/>
    </location>
</feature>
<feature type="compositionally biased region" description="Basic residues" evidence="1">
    <location>
        <begin position="823"/>
        <end position="835"/>
    </location>
</feature>
<feature type="compositionally biased region" description="Polar residues" evidence="1">
    <location>
        <begin position="983"/>
        <end position="999"/>
    </location>
</feature>
<proteinExistence type="predicted"/>
<keyword evidence="4" id="KW-1185">Reference proteome</keyword>
<name>A0A164WS88_9AGAM</name>
<accession>A0A164WS88</accession>
<feature type="compositionally biased region" description="Basic and acidic residues" evidence="1">
    <location>
        <begin position="9"/>
        <end position="18"/>
    </location>
</feature>
<feature type="region of interest" description="Disordered" evidence="1">
    <location>
        <begin position="445"/>
        <end position="465"/>
    </location>
</feature>
<feature type="compositionally biased region" description="Polar residues" evidence="1">
    <location>
        <begin position="735"/>
        <end position="756"/>
    </location>
</feature>
<feature type="transmembrane region" description="Helical" evidence="2">
    <location>
        <begin position="163"/>
        <end position="189"/>
    </location>
</feature>
<evidence type="ECO:0000256" key="2">
    <source>
        <dbReference type="SAM" id="Phobius"/>
    </source>
</evidence>
<keyword evidence="2" id="KW-0812">Transmembrane</keyword>
<feature type="compositionally biased region" description="Basic and acidic residues" evidence="1">
    <location>
        <begin position="101"/>
        <end position="110"/>
    </location>
</feature>
<feature type="region of interest" description="Disordered" evidence="1">
    <location>
        <begin position="1"/>
        <end position="124"/>
    </location>
</feature>